<dbReference type="EMBL" id="VUNR01000018">
    <property type="protein sequence ID" value="MSU09218.1"/>
    <property type="molecule type" value="Genomic_DNA"/>
</dbReference>
<proteinExistence type="predicted"/>
<reference evidence="1 2" key="1">
    <citation type="submission" date="2019-08" db="EMBL/GenBank/DDBJ databases">
        <title>In-depth cultivation of the pig gut microbiome towards novel bacterial diversity and tailored functional studies.</title>
        <authorList>
            <person name="Wylensek D."/>
            <person name="Hitch T.C.A."/>
            <person name="Clavel T."/>
        </authorList>
    </citation>
    <scope>NUCLEOTIDE SEQUENCE [LARGE SCALE GENOMIC DNA]</scope>
    <source>
        <strain evidence="1 2">WCA-693-APC-5D-A</strain>
    </source>
</reference>
<evidence type="ECO:0000313" key="2">
    <source>
        <dbReference type="Proteomes" id="UP000433181"/>
    </source>
</evidence>
<dbReference type="AlphaFoldDB" id="A0A6I2UCI0"/>
<name>A0A6I2UCI0_9FIRM</name>
<keyword evidence="2" id="KW-1185">Reference proteome</keyword>
<dbReference type="GeneID" id="96779155"/>
<accession>A0A6I2UCI0</accession>
<sequence>MTITTTTPATAHVTLEQIDSITDAIAAKEATKVDKVEGKGLSEADYTNTEKNKLAGVAEGAQVNVLEAVKVNGEALEITEKGVNIDLSEYAKSADYTTALLYKGTVATYAELPADGQKVGDMYNVTAADPSHDLNAGENVAWNGTSWDNLGGVTDLSGKVDKEDGKGLSTEDFTTDLKDKLEAIEEATTEDINQIVAKFA</sequence>
<evidence type="ECO:0000313" key="1">
    <source>
        <dbReference type="EMBL" id="MSU09218.1"/>
    </source>
</evidence>
<gene>
    <name evidence="1" type="ORF">FYJ84_09500</name>
</gene>
<comment type="caution">
    <text evidence="1">The sequence shown here is derived from an EMBL/GenBank/DDBJ whole genome shotgun (WGS) entry which is preliminary data.</text>
</comment>
<dbReference type="Proteomes" id="UP000433181">
    <property type="component" value="Unassembled WGS sequence"/>
</dbReference>
<dbReference type="RefSeq" id="WP_154407386.1">
    <property type="nucleotide sequence ID" value="NZ_VUNR01000018.1"/>
</dbReference>
<protein>
    <submittedName>
        <fullName evidence="1">Uncharacterized protein</fullName>
    </submittedName>
</protein>
<organism evidence="1 2">
    <name type="scientific">Anaerovibrio slackiae</name>
    <dbReference type="NCBI Taxonomy" id="2652309"/>
    <lineage>
        <taxon>Bacteria</taxon>
        <taxon>Bacillati</taxon>
        <taxon>Bacillota</taxon>
        <taxon>Negativicutes</taxon>
        <taxon>Selenomonadales</taxon>
        <taxon>Selenomonadaceae</taxon>
        <taxon>Anaerovibrio</taxon>
    </lineage>
</organism>